<comment type="function">
    <text evidence="5">Involved in the maturation of [NiFe] hydrogenases. Required for nickel insertion into the metal center of the hydrogenase.</text>
</comment>
<feature type="binding site" evidence="5">
    <location>
        <position position="84"/>
    </location>
    <ligand>
        <name>Zn(2+)</name>
        <dbReference type="ChEBI" id="CHEBI:29105"/>
    </ligand>
</feature>
<dbReference type="eggNOG" id="arCOG04426">
    <property type="taxonomic scope" value="Archaea"/>
</dbReference>
<dbReference type="RefSeq" id="WP_013682876.1">
    <property type="nucleotide sequence ID" value="NC_015320.1"/>
</dbReference>
<dbReference type="Gene3D" id="3.30.2320.80">
    <property type="match status" value="1"/>
</dbReference>
<evidence type="ECO:0000256" key="2">
    <source>
        <dbReference type="ARBA" id="ARBA00022596"/>
    </source>
</evidence>
<evidence type="ECO:0000256" key="5">
    <source>
        <dbReference type="HAMAP-Rule" id="MF_00213"/>
    </source>
</evidence>
<evidence type="ECO:0000313" key="6">
    <source>
        <dbReference type="EMBL" id="AEA46200.1"/>
    </source>
</evidence>
<dbReference type="NCBIfam" id="TIGR00100">
    <property type="entry name" value="hypA"/>
    <property type="match status" value="1"/>
</dbReference>
<keyword evidence="2 5" id="KW-0533">Nickel</keyword>
<keyword evidence="7" id="KW-1185">Reference proteome</keyword>
<dbReference type="HAMAP" id="MF_00213">
    <property type="entry name" value="HypA_HybF"/>
    <property type="match status" value="1"/>
</dbReference>
<dbReference type="OrthoDB" id="36835at2157"/>
<dbReference type="GO" id="GO:0016151">
    <property type="term" value="F:nickel cation binding"/>
    <property type="evidence" value="ECO:0007669"/>
    <property type="project" value="UniProtKB-UniRule"/>
</dbReference>
<feature type="binding site" evidence="5">
    <location>
        <position position="70"/>
    </location>
    <ligand>
        <name>Zn(2+)</name>
        <dbReference type="ChEBI" id="CHEBI:29105"/>
    </ligand>
</feature>
<evidence type="ECO:0000256" key="1">
    <source>
        <dbReference type="ARBA" id="ARBA00010748"/>
    </source>
</evidence>
<dbReference type="Proteomes" id="UP000008136">
    <property type="component" value="Chromosome"/>
</dbReference>
<dbReference type="GeneID" id="10393253"/>
<dbReference type="InterPro" id="IPR020538">
    <property type="entry name" value="Hydgase_Ni_incorp_HypA/HybF_CS"/>
</dbReference>
<keyword evidence="4 5" id="KW-0862">Zinc</keyword>
<dbReference type="HOGENOM" id="CLU_126929_2_1_2"/>
<reference evidence="6 7" key="1">
    <citation type="submission" date="2011-03" db="EMBL/GenBank/DDBJ databases">
        <title>The complete genome of Archaeoglobus veneficus SNP6.</title>
        <authorList>
            <consortium name="US DOE Joint Genome Institute (JGI-PGF)"/>
            <person name="Lucas S."/>
            <person name="Copeland A."/>
            <person name="Lapidus A."/>
            <person name="Bruce D."/>
            <person name="Goodwin L."/>
            <person name="Pitluck S."/>
            <person name="Kyrpides N."/>
            <person name="Mavromatis K."/>
            <person name="Pagani I."/>
            <person name="Ivanova N."/>
            <person name="Mikhailova N."/>
            <person name="Lu M."/>
            <person name="Detter J.C."/>
            <person name="Tapia R."/>
            <person name="Han C."/>
            <person name="Land M."/>
            <person name="Hauser L."/>
            <person name="Markowitz V."/>
            <person name="Cheng J.-F."/>
            <person name="Hugenholtz P."/>
            <person name="Woyke T."/>
            <person name="Wu D."/>
            <person name="Spring S."/>
            <person name="Brambilla E."/>
            <person name="Klenk H.-P."/>
            <person name="Eisen J.A."/>
        </authorList>
    </citation>
    <scope>NUCLEOTIDE SEQUENCE [LARGE SCALE GENOMIC DNA]</scope>
    <source>
        <strain>SNP6</strain>
    </source>
</reference>
<dbReference type="GO" id="GO:0051604">
    <property type="term" value="P:protein maturation"/>
    <property type="evidence" value="ECO:0007669"/>
    <property type="project" value="InterPro"/>
</dbReference>
<feature type="binding site" evidence="5">
    <location>
        <position position="73"/>
    </location>
    <ligand>
        <name>Zn(2+)</name>
        <dbReference type="ChEBI" id="CHEBI:29105"/>
    </ligand>
</feature>
<protein>
    <recommendedName>
        <fullName evidence="5">Hydrogenase maturation factor HypA</fullName>
    </recommendedName>
</protein>
<evidence type="ECO:0000313" key="7">
    <source>
        <dbReference type="Proteomes" id="UP000008136"/>
    </source>
</evidence>
<dbReference type="PANTHER" id="PTHR34535:SF3">
    <property type="entry name" value="HYDROGENASE MATURATION FACTOR HYPA"/>
    <property type="match status" value="1"/>
</dbReference>
<dbReference type="PROSITE" id="PS01249">
    <property type="entry name" value="HYPA"/>
    <property type="match status" value="1"/>
</dbReference>
<feature type="binding site" evidence="5">
    <location>
        <position position="86"/>
    </location>
    <ligand>
        <name>Zn(2+)</name>
        <dbReference type="ChEBI" id="CHEBI:29105"/>
    </ligand>
</feature>
<accession>F2KN99</accession>
<dbReference type="GO" id="GO:0008270">
    <property type="term" value="F:zinc ion binding"/>
    <property type="evidence" value="ECO:0007669"/>
    <property type="project" value="UniProtKB-UniRule"/>
</dbReference>
<gene>
    <name evidence="5" type="primary">hypA</name>
    <name evidence="6" type="ordered locus">Arcve_0161</name>
</gene>
<dbReference type="Pfam" id="PF01155">
    <property type="entry name" value="HypA"/>
    <property type="match status" value="1"/>
</dbReference>
<keyword evidence="3 5" id="KW-0479">Metal-binding</keyword>
<sequence length="107" mass="11754">MSFAQAIVENVLKLAEEKGAKKVSKVLVEMGELLLINPEQLEFCFQVASSGTIAEGAVLELEFIKPHIECLLCGKRYDEPIAICECGGIIKVEGGKDMVIRKIEMEV</sequence>
<dbReference type="KEGG" id="ave:Arcve_0161"/>
<dbReference type="InterPro" id="IPR000688">
    <property type="entry name" value="HypA/HybF"/>
</dbReference>
<dbReference type="AlphaFoldDB" id="F2KN99"/>
<comment type="similarity">
    <text evidence="1 5">Belongs to the HypA/HybF family.</text>
</comment>
<dbReference type="EMBL" id="CP002588">
    <property type="protein sequence ID" value="AEA46200.1"/>
    <property type="molecule type" value="Genomic_DNA"/>
</dbReference>
<proteinExistence type="inferred from homology"/>
<dbReference type="STRING" id="693661.Arcve_0161"/>
<organism evidence="6 7">
    <name type="scientific">Archaeoglobus veneficus (strain DSM 11195 / SNP6)</name>
    <dbReference type="NCBI Taxonomy" id="693661"/>
    <lineage>
        <taxon>Archaea</taxon>
        <taxon>Methanobacteriati</taxon>
        <taxon>Methanobacteriota</taxon>
        <taxon>Archaeoglobi</taxon>
        <taxon>Archaeoglobales</taxon>
        <taxon>Archaeoglobaceae</taxon>
        <taxon>Archaeoglobus</taxon>
    </lineage>
</organism>
<evidence type="ECO:0000256" key="3">
    <source>
        <dbReference type="ARBA" id="ARBA00022723"/>
    </source>
</evidence>
<dbReference type="PIRSF" id="PIRSF004761">
    <property type="entry name" value="Hydrgn_mat_HypA"/>
    <property type="match status" value="1"/>
</dbReference>
<name>F2KN99_ARCVS</name>
<dbReference type="PANTHER" id="PTHR34535">
    <property type="entry name" value="HYDROGENASE MATURATION FACTOR HYPA"/>
    <property type="match status" value="1"/>
</dbReference>
<comment type="caution">
    <text evidence="5">Lacks conserved residue(s) required for the propagation of feature annotation.</text>
</comment>
<evidence type="ECO:0000256" key="4">
    <source>
        <dbReference type="ARBA" id="ARBA00022833"/>
    </source>
</evidence>